<feature type="domain" description="DUF2914" evidence="3">
    <location>
        <begin position="68"/>
        <end position="126"/>
    </location>
</feature>
<feature type="region of interest" description="Disordered" evidence="1">
    <location>
        <begin position="128"/>
        <end position="147"/>
    </location>
</feature>
<evidence type="ECO:0000313" key="5">
    <source>
        <dbReference type="Proteomes" id="UP000285961"/>
    </source>
</evidence>
<dbReference type="InterPro" id="IPR022606">
    <property type="entry name" value="DUF2914"/>
</dbReference>
<organism evidence="4 5">
    <name type="scientific">Candidatus Abyssobacteria bacterium SURF_17</name>
    <dbReference type="NCBI Taxonomy" id="2093361"/>
    <lineage>
        <taxon>Bacteria</taxon>
        <taxon>Pseudomonadati</taxon>
        <taxon>Candidatus Hydrogenedentota</taxon>
        <taxon>Candidatus Abyssobacteria</taxon>
    </lineage>
</organism>
<name>A0A419ETN9_9BACT</name>
<feature type="chain" id="PRO_5019560825" evidence="2">
    <location>
        <begin position="24"/>
        <end position="147"/>
    </location>
</feature>
<evidence type="ECO:0000313" key="4">
    <source>
        <dbReference type="EMBL" id="RJP67328.1"/>
    </source>
</evidence>
<proteinExistence type="predicted"/>
<evidence type="ECO:0000259" key="3">
    <source>
        <dbReference type="Pfam" id="PF11141"/>
    </source>
</evidence>
<evidence type="ECO:0000256" key="1">
    <source>
        <dbReference type="SAM" id="MobiDB-lite"/>
    </source>
</evidence>
<dbReference type="EMBL" id="QZKI01000106">
    <property type="protein sequence ID" value="RJP67328.1"/>
    <property type="molecule type" value="Genomic_DNA"/>
</dbReference>
<dbReference type="Proteomes" id="UP000285961">
    <property type="component" value="Unassembled WGS sequence"/>
</dbReference>
<comment type="caution">
    <text evidence="4">The sequence shown here is derived from an EMBL/GenBank/DDBJ whole genome shotgun (WGS) entry which is preliminary data.</text>
</comment>
<gene>
    <name evidence="4" type="ORF">C4532_14920</name>
</gene>
<accession>A0A419ETN9</accession>
<evidence type="ECO:0000256" key="2">
    <source>
        <dbReference type="SAM" id="SignalP"/>
    </source>
</evidence>
<sequence>MKTAKVLLSALIIAALIPGLALAVEVVDAAVCEGVQEREPVNPGAAFPADIGTVYCWSKIKDGDGAVVKHVYYYEGEEMASVELAINSSLWRTHSSKRIPPSSTGKWRVDIVDAEGVVLRSIDFSIGEVVEPEPAPQEESSAEEQQQ</sequence>
<reference evidence="4 5" key="1">
    <citation type="journal article" date="2017" name="ISME J.">
        <title>Energy and carbon metabolisms in a deep terrestrial subsurface fluid microbial community.</title>
        <authorList>
            <person name="Momper L."/>
            <person name="Jungbluth S.P."/>
            <person name="Lee M.D."/>
            <person name="Amend J.P."/>
        </authorList>
    </citation>
    <scope>NUCLEOTIDE SEQUENCE [LARGE SCALE GENOMIC DNA]</scope>
    <source>
        <strain evidence="4">SURF_17</strain>
    </source>
</reference>
<dbReference type="Pfam" id="PF11141">
    <property type="entry name" value="DUF2914"/>
    <property type="match status" value="1"/>
</dbReference>
<dbReference type="AlphaFoldDB" id="A0A419ETN9"/>
<feature type="signal peptide" evidence="2">
    <location>
        <begin position="1"/>
        <end position="23"/>
    </location>
</feature>
<protein>
    <submittedName>
        <fullName evidence="4">DUF2914 domain-containing protein</fullName>
    </submittedName>
</protein>
<keyword evidence="2" id="KW-0732">Signal</keyword>